<evidence type="ECO:0000259" key="4">
    <source>
        <dbReference type="PROSITE" id="PS51192"/>
    </source>
</evidence>
<accession>A0A4R8ABA6</accession>
<dbReference type="RefSeq" id="WP_134167758.1">
    <property type="nucleotide sequence ID" value="NZ_SODD01000003.1"/>
</dbReference>
<dbReference type="InterPro" id="IPR027417">
    <property type="entry name" value="P-loop_NTPase"/>
</dbReference>
<dbReference type="GO" id="GO:0006310">
    <property type="term" value="P:DNA recombination"/>
    <property type="evidence" value="ECO:0007669"/>
    <property type="project" value="TreeGrafter"/>
</dbReference>
<dbReference type="GO" id="GO:0016787">
    <property type="term" value="F:hydrolase activity"/>
    <property type="evidence" value="ECO:0007669"/>
    <property type="project" value="InterPro"/>
</dbReference>
<dbReference type="InterPro" id="IPR014001">
    <property type="entry name" value="Helicase_ATP-bd"/>
</dbReference>
<dbReference type="OrthoDB" id="2077914at2"/>
<sequence length="382" mass="44012">MKCPRCKNENKLYFYEDTKGIYCRKCIRFGKVYVNQHIVSPQVYKPKIQTKIHLDYELSDVQKDAIQKVELLYEHHNKVLVYAACGAGKTEITLQQIQQHLKDGKKVGYAIARRQVVIELAERLAQAFPGVNVIKVCGGYTNVIDGDLIVCTTHQLYRYHKCFDLLVLDEMDAFPFANNEVLQQLAINACCGKMLLLSATPEAQHFQEVKDGYMGQVSIFERPHKHPLIKPKIFRLPSILQYVFCFLCVMRHKGKWIIFLPKISQVELLEKICRRFIRCRSISSMTTDKDELMAQFNNGDFQIVFATTILERGITIKGVHVAILHGEHVVYTKASLIQMIGRVGRKFDAPTGYAYIFCKRKTKEIEACKKEIIMMNKKAKHV</sequence>
<keyword evidence="7" id="KW-1185">Reference proteome</keyword>
<dbReference type="GO" id="GO:0043138">
    <property type="term" value="F:3'-5' DNA helicase activity"/>
    <property type="evidence" value="ECO:0007669"/>
    <property type="project" value="TreeGrafter"/>
</dbReference>
<dbReference type="Proteomes" id="UP000294743">
    <property type="component" value="Unassembled WGS sequence"/>
</dbReference>
<name>A0A4R8ABA6_9FIRM</name>
<dbReference type="SMART" id="SM00487">
    <property type="entry name" value="DEXDc"/>
    <property type="match status" value="1"/>
</dbReference>
<comment type="caution">
    <text evidence="6">The sequence shown here is derived from an EMBL/GenBank/DDBJ whole genome shotgun (WGS) entry which is preliminary data.</text>
</comment>
<dbReference type="GO" id="GO:0006270">
    <property type="term" value="P:DNA replication initiation"/>
    <property type="evidence" value="ECO:0007669"/>
    <property type="project" value="TreeGrafter"/>
</dbReference>
<dbReference type="GO" id="GO:0003677">
    <property type="term" value="F:DNA binding"/>
    <property type="evidence" value="ECO:0007669"/>
    <property type="project" value="UniProtKB-KW"/>
</dbReference>
<dbReference type="PROSITE" id="PS51194">
    <property type="entry name" value="HELICASE_CTER"/>
    <property type="match status" value="1"/>
</dbReference>
<evidence type="ECO:0000256" key="2">
    <source>
        <dbReference type="ARBA" id="ARBA00022840"/>
    </source>
</evidence>
<dbReference type="InterPro" id="IPR006935">
    <property type="entry name" value="Helicase/UvrB_N"/>
</dbReference>
<dbReference type="SMART" id="SM00490">
    <property type="entry name" value="HELICc"/>
    <property type="match status" value="1"/>
</dbReference>
<dbReference type="InterPro" id="IPR001650">
    <property type="entry name" value="Helicase_C-like"/>
</dbReference>
<dbReference type="GO" id="GO:0005524">
    <property type="term" value="F:ATP binding"/>
    <property type="evidence" value="ECO:0007669"/>
    <property type="project" value="UniProtKB-KW"/>
</dbReference>
<dbReference type="SUPFAM" id="SSF52540">
    <property type="entry name" value="P-loop containing nucleoside triphosphate hydrolases"/>
    <property type="match status" value="1"/>
</dbReference>
<dbReference type="PANTHER" id="PTHR30580">
    <property type="entry name" value="PRIMOSOMAL PROTEIN N"/>
    <property type="match status" value="1"/>
</dbReference>
<dbReference type="PROSITE" id="PS51192">
    <property type="entry name" value="HELICASE_ATP_BIND_1"/>
    <property type="match status" value="1"/>
</dbReference>
<keyword evidence="2" id="KW-0067">ATP-binding</keyword>
<evidence type="ECO:0000313" key="7">
    <source>
        <dbReference type="Proteomes" id="UP000294743"/>
    </source>
</evidence>
<feature type="domain" description="Helicase ATP-binding" evidence="4">
    <location>
        <begin position="70"/>
        <end position="219"/>
    </location>
</feature>
<evidence type="ECO:0000256" key="1">
    <source>
        <dbReference type="ARBA" id="ARBA00022741"/>
    </source>
</evidence>
<feature type="domain" description="Helicase C-terminal" evidence="5">
    <location>
        <begin position="242"/>
        <end position="382"/>
    </location>
</feature>
<dbReference type="AlphaFoldDB" id="A0A4R8ABA6"/>
<dbReference type="Pfam" id="PF00271">
    <property type="entry name" value="Helicase_C"/>
    <property type="match status" value="1"/>
</dbReference>
<gene>
    <name evidence="6" type="ORF">EDD63_10314</name>
</gene>
<keyword evidence="1" id="KW-0547">Nucleotide-binding</keyword>
<dbReference type="PANTHER" id="PTHR30580:SF1">
    <property type="entry name" value="COMF OPERON PROTEIN 1"/>
    <property type="match status" value="1"/>
</dbReference>
<dbReference type="GO" id="GO:0006302">
    <property type="term" value="P:double-strand break repair"/>
    <property type="evidence" value="ECO:0007669"/>
    <property type="project" value="TreeGrafter"/>
</dbReference>
<evidence type="ECO:0000256" key="3">
    <source>
        <dbReference type="ARBA" id="ARBA00023125"/>
    </source>
</evidence>
<organism evidence="6 7">
    <name type="scientific">Breznakia blatticola</name>
    <dbReference type="NCBI Taxonomy" id="1754012"/>
    <lineage>
        <taxon>Bacteria</taxon>
        <taxon>Bacillati</taxon>
        <taxon>Bacillota</taxon>
        <taxon>Erysipelotrichia</taxon>
        <taxon>Erysipelotrichales</taxon>
        <taxon>Erysipelotrichaceae</taxon>
        <taxon>Breznakia</taxon>
    </lineage>
</organism>
<evidence type="ECO:0000259" key="5">
    <source>
        <dbReference type="PROSITE" id="PS51194"/>
    </source>
</evidence>
<protein>
    <submittedName>
        <fullName evidence="6">Competence protein ComFA</fullName>
    </submittedName>
</protein>
<reference evidence="6 7" key="1">
    <citation type="submission" date="2019-03" db="EMBL/GenBank/DDBJ databases">
        <title>Genomic Encyclopedia of Type Strains, Phase IV (KMG-IV): sequencing the most valuable type-strain genomes for metagenomic binning, comparative biology and taxonomic classification.</title>
        <authorList>
            <person name="Goeker M."/>
        </authorList>
    </citation>
    <scope>NUCLEOTIDE SEQUENCE [LARGE SCALE GENOMIC DNA]</scope>
    <source>
        <strain evidence="6 7">DSM 28867</strain>
    </source>
</reference>
<dbReference type="Gene3D" id="3.40.50.300">
    <property type="entry name" value="P-loop containing nucleotide triphosphate hydrolases"/>
    <property type="match status" value="2"/>
</dbReference>
<dbReference type="Pfam" id="PF04851">
    <property type="entry name" value="ResIII"/>
    <property type="match status" value="1"/>
</dbReference>
<keyword evidence="3" id="KW-0238">DNA-binding</keyword>
<dbReference type="EMBL" id="SODD01000003">
    <property type="protein sequence ID" value="TDW25727.1"/>
    <property type="molecule type" value="Genomic_DNA"/>
</dbReference>
<evidence type="ECO:0000313" key="6">
    <source>
        <dbReference type="EMBL" id="TDW25727.1"/>
    </source>
</evidence>
<proteinExistence type="predicted"/>